<organism evidence="1 2">
    <name type="scientific">Dallia pectoralis</name>
    <name type="common">Alaska blackfish</name>
    <dbReference type="NCBI Taxonomy" id="75939"/>
    <lineage>
        <taxon>Eukaryota</taxon>
        <taxon>Metazoa</taxon>
        <taxon>Chordata</taxon>
        <taxon>Craniata</taxon>
        <taxon>Vertebrata</taxon>
        <taxon>Euteleostomi</taxon>
        <taxon>Actinopterygii</taxon>
        <taxon>Neopterygii</taxon>
        <taxon>Teleostei</taxon>
        <taxon>Protacanthopterygii</taxon>
        <taxon>Esociformes</taxon>
        <taxon>Umbridae</taxon>
        <taxon>Dallia</taxon>
    </lineage>
</organism>
<proteinExistence type="predicted"/>
<keyword evidence="2" id="KW-1185">Reference proteome</keyword>
<gene>
    <name evidence="1" type="ORF">DPEC_G00280040</name>
</gene>
<reference evidence="1" key="1">
    <citation type="submission" date="2021-05" db="EMBL/GenBank/DDBJ databases">
        <authorList>
            <person name="Pan Q."/>
            <person name="Jouanno E."/>
            <person name="Zahm M."/>
            <person name="Klopp C."/>
            <person name="Cabau C."/>
            <person name="Louis A."/>
            <person name="Berthelot C."/>
            <person name="Parey E."/>
            <person name="Roest Crollius H."/>
            <person name="Montfort J."/>
            <person name="Robinson-Rechavi M."/>
            <person name="Bouchez O."/>
            <person name="Lampietro C."/>
            <person name="Lopez Roques C."/>
            <person name="Donnadieu C."/>
            <person name="Postlethwait J."/>
            <person name="Bobe J."/>
            <person name="Dillon D."/>
            <person name="Chandos A."/>
            <person name="von Hippel F."/>
            <person name="Guiguen Y."/>
        </authorList>
    </citation>
    <scope>NUCLEOTIDE SEQUENCE</scope>
    <source>
        <strain evidence="1">YG-Jan2019</strain>
    </source>
</reference>
<sequence length="449" mass="49530">MTSKEGGPQNDHRPKEQEAVMDSDLVPVGCLLSLLSLVALVWPKVERPGAFKSSLGRPVGGAPDQHEEKNDLLFQKKREYDERKRGKDKKTSPATIVLPHQDLPAETSTQVPTSCPSLSYKMPKTKSCSNIATDIVSETLSYSHDKVCQTLNSIQNTRTKSEGKRTSSHEDIVNEVTQREENTRVIIALILHLFAHKLFDKVYGLIKRHSASQQLLVPVGKAVSDTTLLKVKTGLEPSQQPWKSELVNCFTQESVRRLLQECIIYYTSSSPSSVTKLSSDITLGSEKASPARIPKAVEKKKRSAHRYGLLSKDKKTSPATIVPPPQDLPAETSTQVPTSCPSLSYKMPKTKSCSNIATDIVSETLSYSHDKVCQTLNSIQNTRTKSEGKRTSSHEDIVNEVTQREENVKGITTLSCILHLFAQAVSDVISEKKSHSTSQQLLDPAGSED</sequence>
<comment type="caution">
    <text evidence="1">The sequence shown here is derived from an EMBL/GenBank/DDBJ whole genome shotgun (WGS) entry which is preliminary data.</text>
</comment>
<protein>
    <submittedName>
        <fullName evidence="1">Uncharacterized protein</fullName>
    </submittedName>
</protein>
<accession>A0ACC2FMN3</accession>
<dbReference type="EMBL" id="CM055752">
    <property type="protein sequence ID" value="KAJ7992568.1"/>
    <property type="molecule type" value="Genomic_DNA"/>
</dbReference>
<evidence type="ECO:0000313" key="1">
    <source>
        <dbReference type="EMBL" id="KAJ7992568.1"/>
    </source>
</evidence>
<name>A0ACC2FMN3_DALPE</name>
<dbReference type="Proteomes" id="UP001157502">
    <property type="component" value="Chromosome 25"/>
</dbReference>
<evidence type="ECO:0000313" key="2">
    <source>
        <dbReference type="Proteomes" id="UP001157502"/>
    </source>
</evidence>